<evidence type="ECO:0000313" key="1">
    <source>
        <dbReference type="EMBL" id="KAB1220020.1"/>
    </source>
</evidence>
<organism evidence="1 2">
    <name type="scientific">Morella rubra</name>
    <name type="common">Chinese bayberry</name>
    <dbReference type="NCBI Taxonomy" id="262757"/>
    <lineage>
        <taxon>Eukaryota</taxon>
        <taxon>Viridiplantae</taxon>
        <taxon>Streptophyta</taxon>
        <taxon>Embryophyta</taxon>
        <taxon>Tracheophyta</taxon>
        <taxon>Spermatophyta</taxon>
        <taxon>Magnoliopsida</taxon>
        <taxon>eudicotyledons</taxon>
        <taxon>Gunneridae</taxon>
        <taxon>Pentapetalae</taxon>
        <taxon>rosids</taxon>
        <taxon>fabids</taxon>
        <taxon>Fagales</taxon>
        <taxon>Myricaceae</taxon>
        <taxon>Morella</taxon>
    </lineage>
</organism>
<accession>A0A6A1WB28</accession>
<protein>
    <submittedName>
        <fullName evidence="1">Uncharacterized protein</fullName>
    </submittedName>
</protein>
<dbReference type="AlphaFoldDB" id="A0A6A1WB28"/>
<name>A0A6A1WB28_9ROSI</name>
<proteinExistence type="predicted"/>
<dbReference type="Proteomes" id="UP000516437">
    <property type="component" value="Chromosome 3"/>
</dbReference>
<gene>
    <name evidence="1" type="ORF">CJ030_MR3G018310</name>
</gene>
<comment type="caution">
    <text evidence="1">The sequence shown here is derived from an EMBL/GenBank/DDBJ whole genome shotgun (WGS) entry which is preliminary data.</text>
</comment>
<reference evidence="1 2" key="1">
    <citation type="journal article" date="2019" name="Plant Biotechnol. J.">
        <title>The red bayberry genome and genetic basis of sex determination.</title>
        <authorList>
            <person name="Jia H.M."/>
            <person name="Jia H.J."/>
            <person name="Cai Q.L."/>
            <person name="Wang Y."/>
            <person name="Zhao H.B."/>
            <person name="Yang W.F."/>
            <person name="Wang G.Y."/>
            <person name="Li Y.H."/>
            <person name="Zhan D.L."/>
            <person name="Shen Y.T."/>
            <person name="Niu Q.F."/>
            <person name="Chang L."/>
            <person name="Qiu J."/>
            <person name="Zhao L."/>
            <person name="Xie H.B."/>
            <person name="Fu W.Y."/>
            <person name="Jin J."/>
            <person name="Li X.W."/>
            <person name="Jiao Y."/>
            <person name="Zhou C.C."/>
            <person name="Tu T."/>
            <person name="Chai C.Y."/>
            <person name="Gao J.L."/>
            <person name="Fan L.J."/>
            <person name="van de Weg E."/>
            <person name="Wang J.Y."/>
            <person name="Gao Z.S."/>
        </authorList>
    </citation>
    <scope>NUCLEOTIDE SEQUENCE [LARGE SCALE GENOMIC DNA]</scope>
    <source>
        <tissue evidence="1">Leaves</tissue>
    </source>
</reference>
<dbReference type="OrthoDB" id="1559178at2759"/>
<keyword evidence="2" id="KW-1185">Reference proteome</keyword>
<dbReference type="EMBL" id="RXIC02000021">
    <property type="protein sequence ID" value="KAB1220020.1"/>
    <property type="molecule type" value="Genomic_DNA"/>
</dbReference>
<evidence type="ECO:0000313" key="2">
    <source>
        <dbReference type="Proteomes" id="UP000516437"/>
    </source>
</evidence>
<sequence length="128" mass="14540">MSSSIVVKREIKLADSTMLHLRARDIEEPSMEVTVRNIPITFSSDVRVLVAFSNLPMSKVGRPTKAKLTERMQSMMRPTHEMVSDISGRLTTLEHKVMNMDFERKKEVAMVQEAMKRVATSAELFALT</sequence>